<feature type="compositionally biased region" description="Basic and acidic residues" evidence="1">
    <location>
        <begin position="22"/>
        <end position="32"/>
    </location>
</feature>
<gene>
    <name evidence="2" type="ORF">Pmgp_03508</name>
</gene>
<sequence length="42" mass="4875">MTEYNILGKPIPRLDSRSKVTGETKHLNDITRQRRSCRGRSC</sequence>
<reference evidence="2 3" key="1">
    <citation type="journal article" date="2018" name="Environ. Microbiol.">
        <title>Novel energy conservation strategies and behaviour of Pelotomaculum schinkii driving syntrophic propionate catabolism.</title>
        <authorList>
            <person name="Hidalgo-Ahumada C.A.P."/>
            <person name="Nobu M.K."/>
            <person name="Narihiro T."/>
            <person name="Tamaki H."/>
            <person name="Liu W.T."/>
            <person name="Kamagata Y."/>
            <person name="Stams A.J.M."/>
            <person name="Imachi H."/>
            <person name="Sousa D.Z."/>
        </authorList>
    </citation>
    <scope>NUCLEOTIDE SEQUENCE [LARGE SCALE GENOMIC DNA]</scope>
    <source>
        <strain evidence="2 3">MGP</strain>
    </source>
</reference>
<dbReference type="AlphaFoldDB" id="A0A4Y7RJF8"/>
<evidence type="ECO:0000256" key="1">
    <source>
        <dbReference type="SAM" id="MobiDB-lite"/>
    </source>
</evidence>
<feature type="compositionally biased region" description="Basic residues" evidence="1">
    <location>
        <begin position="33"/>
        <end position="42"/>
    </location>
</feature>
<name>A0A4Y7RJF8_9FIRM</name>
<dbReference type="InterPro" id="IPR036856">
    <property type="entry name" value="Ald_Oxase/Xan_DH_a/b_sf"/>
</dbReference>
<comment type="caution">
    <text evidence="2">The sequence shown here is derived from an EMBL/GenBank/DDBJ whole genome shotgun (WGS) entry which is preliminary data.</text>
</comment>
<keyword evidence="3" id="KW-1185">Reference proteome</keyword>
<protein>
    <submittedName>
        <fullName evidence="2">Uncharacterized protein</fullName>
    </submittedName>
</protein>
<dbReference type="Proteomes" id="UP000297597">
    <property type="component" value="Unassembled WGS sequence"/>
</dbReference>
<dbReference type="SUPFAM" id="SSF54665">
    <property type="entry name" value="CO dehydrogenase molybdoprotein N-domain-like"/>
    <property type="match status" value="1"/>
</dbReference>
<organism evidence="2 3">
    <name type="scientific">Pelotomaculum propionicicum</name>
    <dbReference type="NCBI Taxonomy" id="258475"/>
    <lineage>
        <taxon>Bacteria</taxon>
        <taxon>Bacillati</taxon>
        <taxon>Bacillota</taxon>
        <taxon>Clostridia</taxon>
        <taxon>Eubacteriales</taxon>
        <taxon>Desulfotomaculaceae</taxon>
        <taxon>Pelotomaculum</taxon>
    </lineage>
</organism>
<evidence type="ECO:0000313" key="3">
    <source>
        <dbReference type="Proteomes" id="UP000297597"/>
    </source>
</evidence>
<feature type="region of interest" description="Disordered" evidence="1">
    <location>
        <begin position="22"/>
        <end position="42"/>
    </location>
</feature>
<accession>A0A4Y7RJF8</accession>
<proteinExistence type="predicted"/>
<dbReference type="EMBL" id="QFFZ01000067">
    <property type="protein sequence ID" value="TEB08963.1"/>
    <property type="molecule type" value="Genomic_DNA"/>
</dbReference>
<evidence type="ECO:0000313" key="2">
    <source>
        <dbReference type="EMBL" id="TEB08963.1"/>
    </source>
</evidence>
<dbReference type="RefSeq" id="WP_282432918.1">
    <property type="nucleotide sequence ID" value="NZ_QFFZ01000067.1"/>
</dbReference>